<name>A0ABV2AQK1_9EUKA</name>
<proteinExistence type="predicted"/>
<comment type="caution">
    <text evidence="1">The sequence shown here is derived from an EMBL/GenBank/DDBJ whole genome shotgun (WGS) entry which is preliminary data.</text>
</comment>
<keyword evidence="2" id="KW-1185">Reference proteome</keyword>
<protein>
    <submittedName>
        <fullName evidence="1">Uncharacterized protein</fullName>
    </submittedName>
</protein>
<dbReference type="EMBL" id="JBDODL010001740">
    <property type="protein sequence ID" value="MES1921764.1"/>
    <property type="molecule type" value="Genomic_DNA"/>
</dbReference>
<evidence type="ECO:0000313" key="1">
    <source>
        <dbReference type="EMBL" id="MES1921764.1"/>
    </source>
</evidence>
<dbReference type="Proteomes" id="UP001439008">
    <property type="component" value="Unassembled WGS sequence"/>
</dbReference>
<reference evidence="1 2" key="1">
    <citation type="journal article" date="2024" name="BMC Biol.">
        <title>Comparative genomics of Ascetosporea gives new insight into the evolutionary basis for animal parasitism in Rhizaria.</title>
        <authorList>
            <person name="Hiltunen Thoren M."/>
            <person name="Onut-Brannstrom I."/>
            <person name="Alfjorden A."/>
            <person name="Peckova H."/>
            <person name="Swords F."/>
            <person name="Hooper C."/>
            <person name="Holzer A.S."/>
            <person name="Bass D."/>
            <person name="Burki F."/>
        </authorList>
    </citation>
    <scope>NUCLEOTIDE SEQUENCE [LARGE SCALE GENOMIC DNA]</scope>
    <source>
        <strain evidence="1">20-A016</strain>
    </source>
</reference>
<organism evidence="1 2">
    <name type="scientific">Bonamia ostreae</name>
    <dbReference type="NCBI Taxonomy" id="126728"/>
    <lineage>
        <taxon>Eukaryota</taxon>
        <taxon>Sar</taxon>
        <taxon>Rhizaria</taxon>
        <taxon>Endomyxa</taxon>
        <taxon>Ascetosporea</taxon>
        <taxon>Haplosporida</taxon>
        <taxon>Bonamia</taxon>
    </lineage>
</organism>
<evidence type="ECO:0000313" key="2">
    <source>
        <dbReference type="Proteomes" id="UP001439008"/>
    </source>
</evidence>
<sequence>MKIQLIWFDLTGMMYTFCLLKVFLPTGTSVKISIYESREWLTSTTSTTLWYINVEIYPTIADTNSTSGLCGFQDNNQTNDLRWKDGTESDISLYDYFKTHPNDFAKSWGYVI</sequence>
<accession>A0ABV2AQK1</accession>
<gene>
    <name evidence="1" type="ORF">MHBO_003295</name>
</gene>